<accession>A0ABU2VF55</accession>
<evidence type="ECO:0000256" key="1">
    <source>
        <dbReference type="SAM" id="MobiDB-lite"/>
    </source>
</evidence>
<dbReference type="EMBL" id="JAVREZ010000010">
    <property type="protein sequence ID" value="MDT0484034.1"/>
    <property type="molecule type" value="Genomic_DNA"/>
</dbReference>
<name>A0ABU2VF55_9ACTN</name>
<gene>
    <name evidence="2" type="ORF">RNB18_28160</name>
</gene>
<dbReference type="Proteomes" id="UP001183824">
    <property type="component" value="Unassembled WGS sequence"/>
</dbReference>
<proteinExistence type="predicted"/>
<evidence type="ECO:0000313" key="3">
    <source>
        <dbReference type="Proteomes" id="UP001183824"/>
    </source>
</evidence>
<keyword evidence="3" id="KW-1185">Reference proteome</keyword>
<dbReference type="RefSeq" id="WP_311717032.1">
    <property type="nucleotide sequence ID" value="NZ_JAVREZ010000010.1"/>
</dbReference>
<evidence type="ECO:0000313" key="2">
    <source>
        <dbReference type="EMBL" id="MDT0484034.1"/>
    </source>
</evidence>
<comment type="caution">
    <text evidence="2">The sequence shown here is derived from an EMBL/GenBank/DDBJ whole genome shotgun (WGS) entry which is preliminary data.</text>
</comment>
<sequence>MAQGLTSQTIANRLYVSRRTVRPMSPALSARPGSPHVPPWPR</sequence>
<evidence type="ECO:0008006" key="4">
    <source>
        <dbReference type="Google" id="ProtNLM"/>
    </source>
</evidence>
<feature type="region of interest" description="Disordered" evidence="1">
    <location>
        <begin position="22"/>
        <end position="42"/>
    </location>
</feature>
<protein>
    <recommendedName>
        <fullName evidence="4">HTH luxR-type domain-containing protein</fullName>
    </recommendedName>
</protein>
<organism evidence="2 3">
    <name type="scientific">Streptomyces doebereineriae</name>
    <dbReference type="NCBI Taxonomy" id="3075528"/>
    <lineage>
        <taxon>Bacteria</taxon>
        <taxon>Bacillati</taxon>
        <taxon>Actinomycetota</taxon>
        <taxon>Actinomycetes</taxon>
        <taxon>Kitasatosporales</taxon>
        <taxon>Streptomycetaceae</taxon>
        <taxon>Streptomyces</taxon>
    </lineage>
</organism>
<reference evidence="3" key="1">
    <citation type="submission" date="2023-07" db="EMBL/GenBank/DDBJ databases">
        <title>30 novel species of actinomycetes from the DSMZ collection.</title>
        <authorList>
            <person name="Nouioui I."/>
        </authorList>
    </citation>
    <scope>NUCLEOTIDE SEQUENCE [LARGE SCALE GENOMIC DNA]</scope>
    <source>
        <strain evidence="3">DSM 41640</strain>
    </source>
</reference>